<evidence type="ECO:0000313" key="4">
    <source>
        <dbReference type="Proteomes" id="UP000694580"/>
    </source>
</evidence>
<organism evidence="3 4">
    <name type="scientific">Denticeps clupeoides</name>
    <name type="common">denticle herring</name>
    <dbReference type="NCBI Taxonomy" id="299321"/>
    <lineage>
        <taxon>Eukaryota</taxon>
        <taxon>Metazoa</taxon>
        <taxon>Chordata</taxon>
        <taxon>Craniata</taxon>
        <taxon>Vertebrata</taxon>
        <taxon>Euteleostomi</taxon>
        <taxon>Actinopterygii</taxon>
        <taxon>Neopterygii</taxon>
        <taxon>Teleostei</taxon>
        <taxon>Clupei</taxon>
        <taxon>Clupeiformes</taxon>
        <taxon>Denticipitoidei</taxon>
        <taxon>Denticipitidae</taxon>
        <taxon>Denticeps</taxon>
    </lineage>
</organism>
<sequence length="285" mass="32217">MGNAFISQISVRRKCQSTATEDVFSRVLDQEVLVALCNYPSADICDPIYRTGEKLRLLSEEGYWWKVSSILTKEENYIPHRLVAKIYHGWLFENVARDKAEELLCLPGNRVGSFLIRNNASGQYALSIKHRTVKHYRIHRLPNNWYFISPRLTFQCLEDLVNHYSECADGLCCILTAPCLGAQDSAPTERSPALPVNWTGSFSWSSVSSSDLLHEDVGSACPGNQNSVISYGVQSSLSSYMSLAGMKEDKGHSWRKRRGRSVYIMTAQQHNQRPAIEEDAYEDVV</sequence>
<name>A0AAY4CCQ5_9TELE</name>
<dbReference type="InterPro" id="IPR043539">
    <property type="entry name" value="Grb2-like"/>
</dbReference>
<dbReference type="InterPro" id="IPR036860">
    <property type="entry name" value="SH2_dom_sf"/>
</dbReference>
<dbReference type="FunFam" id="3.30.505.10:FF:000039">
    <property type="entry name" value="src-like-adapter isoform X1"/>
    <property type="match status" value="1"/>
</dbReference>
<dbReference type="SUPFAM" id="SSF55550">
    <property type="entry name" value="SH2 domain"/>
    <property type="match status" value="1"/>
</dbReference>
<dbReference type="Pfam" id="PF00017">
    <property type="entry name" value="SH2"/>
    <property type="match status" value="1"/>
</dbReference>
<reference evidence="3" key="3">
    <citation type="submission" date="2025-09" db="UniProtKB">
        <authorList>
            <consortium name="Ensembl"/>
        </authorList>
    </citation>
    <scope>IDENTIFICATION</scope>
</reference>
<dbReference type="SMART" id="SM00252">
    <property type="entry name" value="SH2"/>
    <property type="match status" value="1"/>
</dbReference>
<dbReference type="Gene3D" id="2.30.30.40">
    <property type="entry name" value="SH3 Domains"/>
    <property type="match status" value="1"/>
</dbReference>
<dbReference type="PROSITE" id="PS50001">
    <property type="entry name" value="SH2"/>
    <property type="match status" value="1"/>
</dbReference>
<feature type="domain" description="SH2" evidence="2">
    <location>
        <begin position="90"/>
        <end position="179"/>
    </location>
</feature>
<keyword evidence="4" id="KW-1185">Reference proteome</keyword>
<dbReference type="Proteomes" id="UP000694580">
    <property type="component" value="Chromosome 7"/>
</dbReference>
<dbReference type="Ensembl" id="ENSDCDT00010037748.1">
    <property type="protein sequence ID" value="ENSDCDP00010030376.1"/>
    <property type="gene ID" value="ENSDCDG00010019507.1"/>
</dbReference>
<evidence type="ECO:0000313" key="3">
    <source>
        <dbReference type="Ensembl" id="ENSDCDP00010030376.1"/>
    </source>
</evidence>
<gene>
    <name evidence="3" type="primary">SLA</name>
</gene>
<evidence type="ECO:0000259" key="2">
    <source>
        <dbReference type="PROSITE" id="PS50001"/>
    </source>
</evidence>
<reference evidence="3 4" key="1">
    <citation type="submission" date="2020-06" db="EMBL/GenBank/DDBJ databases">
        <authorList>
            <consortium name="Wellcome Sanger Institute Data Sharing"/>
        </authorList>
    </citation>
    <scope>NUCLEOTIDE SEQUENCE [LARGE SCALE GENOMIC DNA]</scope>
</reference>
<dbReference type="InterPro" id="IPR000980">
    <property type="entry name" value="SH2"/>
</dbReference>
<accession>A0AAY4CCQ5</accession>
<dbReference type="AlphaFoldDB" id="A0AAY4CCQ5"/>
<evidence type="ECO:0000256" key="1">
    <source>
        <dbReference type="PROSITE-ProRule" id="PRU00191"/>
    </source>
</evidence>
<reference evidence="3" key="2">
    <citation type="submission" date="2025-08" db="UniProtKB">
        <authorList>
            <consortium name="Ensembl"/>
        </authorList>
    </citation>
    <scope>IDENTIFICATION</scope>
</reference>
<protein>
    <recommendedName>
        <fullName evidence="2">SH2 domain-containing protein</fullName>
    </recommendedName>
</protein>
<dbReference type="PANTHER" id="PTHR46037">
    <property type="entry name" value="PROTEIN ENHANCER OF SEVENLESS 2B"/>
    <property type="match status" value="1"/>
</dbReference>
<keyword evidence="1" id="KW-0727">SH2 domain</keyword>
<proteinExistence type="predicted"/>
<dbReference type="GeneTree" id="ENSGT00940000159104"/>
<dbReference type="Gene3D" id="3.30.505.10">
    <property type="entry name" value="SH2 domain"/>
    <property type="match status" value="1"/>
</dbReference>
<dbReference type="PRINTS" id="PR00401">
    <property type="entry name" value="SH2DOMAIN"/>
</dbReference>